<evidence type="ECO:0000256" key="12">
    <source>
        <dbReference type="SAM" id="Coils"/>
    </source>
</evidence>
<dbReference type="FunFam" id="1.20.58.60:FF:000056">
    <property type="entry name" value="utrophin isoform X1"/>
    <property type="match status" value="1"/>
</dbReference>
<dbReference type="GO" id="GO:0042383">
    <property type="term" value="C:sarcolemma"/>
    <property type="evidence" value="ECO:0007669"/>
    <property type="project" value="UniProtKB-SubCell"/>
</dbReference>
<organism evidence="15 16">
    <name type="scientific">Coregonus suidteri</name>
    <dbReference type="NCBI Taxonomy" id="861788"/>
    <lineage>
        <taxon>Eukaryota</taxon>
        <taxon>Metazoa</taxon>
        <taxon>Chordata</taxon>
        <taxon>Craniata</taxon>
        <taxon>Vertebrata</taxon>
        <taxon>Euteleostomi</taxon>
        <taxon>Actinopterygii</taxon>
        <taxon>Neopterygii</taxon>
        <taxon>Teleostei</taxon>
        <taxon>Protacanthopterygii</taxon>
        <taxon>Salmoniformes</taxon>
        <taxon>Salmonidae</taxon>
        <taxon>Coregoninae</taxon>
        <taxon>Coregonus</taxon>
    </lineage>
</organism>
<keyword evidence="6" id="KW-0770">Synapse</keyword>
<keyword evidence="3" id="KW-0479">Metal-binding</keyword>
<feature type="region of interest" description="Disordered" evidence="13">
    <location>
        <begin position="788"/>
        <end position="808"/>
    </location>
</feature>
<dbReference type="Gene3D" id="1.20.58.60">
    <property type="match status" value="2"/>
</dbReference>
<feature type="domain" description="ZZ-type" evidence="14">
    <location>
        <begin position="492"/>
        <end position="548"/>
    </location>
</feature>
<dbReference type="Pfam" id="PF00569">
    <property type="entry name" value="ZZ"/>
    <property type="match status" value="1"/>
</dbReference>
<dbReference type="InterPro" id="IPR001202">
    <property type="entry name" value="WW_dom"/>
</dbReference>
<evidence type="ECO:0000256" key="9">
    <source>
        <dbReference type="ARBA" id="ARBA00034100"/>
    </source>
</evidence>
<dbReference type="SUPFAM" id="SSF46966">
    <property type="entry name" value="Spectrin repeat"/>
    <property type="match status" value="2"/>
</dbReference>
<evidence type="ECO:0000259" key="14">
    <source>
        <dbReference type="PROSITE" id="PS50135"/>
    </source>
</evidence>
<keyword evidence="4 11" id="KW-0863">Zinc-finger</keyword>
<evidence type="ECO:0000256" key="4">
    <source>
        <dbReference type="ARBA" id="ARBA00022771"/>
    </source>
</evidence>
<keyword evidence="2" id="KW-1003">Cell membrane</keyword>
<feature type="compositionally biased region" description="Low complexity" evidence="13">
    <location>
        <begin position="791"/>
        <end position="806"/>
    </location>
</feature>
<dbReference type="PROSITE" id="PS01357">
    <property type="entry name" value="ZF_ZZ_1"/>
    <property type="match status" value="1"/>
</dbReference>
<evidence type="ECO:0000256" key="11">
    <source>
        <dbReference type="PROSITE-ProRule" id="PRU00228"/>
    </source>
</evidence>
<dbReference type="GO" id="GO:0016010">
    <property type="term" value="C:dystrophin-associated glycoprotein complex"/>
    <property type="evidence" value="ECO:0007669"/>
    <property type="project" value="UniProtKB-ARBA"/>
</dbReference>
<evidence type="ECO:0000256" key="8">
    <source>
        <dbReference type="ARBA" id="ARBA00023257"/>
    </source>
</evidence>
<dbReference type="InterPro" id="IPR015153">
    <property type="entry name" value="EF-hand_dom_typ1"/>
</dbReference>
<evidence type="ECO:0000256" key="5">
    <source>
        <dbReference type="ARBA" id="ARBA00022833"/>
    </source>
</evidence>
<dbReference type="InterPro" id="IPR018159">
    <property type="entry name" value="Spectrin/alpha-actinin"/>
</dbReference>
<dbReference type="SMART" id="SM00150">
    <property type="entry name" value="SPEC"/>
    <property type="match status" value="2"/>
</dbReference>
<dbReference type="Gene3D" id="2.20.70.10">
    <property type="match status" value="1"/>
</dbReference>
<comment type="caution">
    <text evidence="15">The sequence shown here is derived from an EMBL/GenBank/DDBJ whole genome shotgun (WGS) entry which is preliminary data.</text>
</comment>
<name>A0AAN8R509_9TELE</name>
<evidence type="ECO:0000256" key="3">
    <source>
        <dbReference type="ARBA" id="ARBA00022723"/>
    </source>
</evidence>
<sequence length="893" mass="101130">MKTDLLEQEPPVGGDIPAVQQQLDTHRSFRRDLRAKGPVVNGALDQVQIFLSELPAERDPQPDQRDISPEERAQNVGRVLRKEAEDVASGWEGLNEEAADWQKRLELALDRLLELHKAQDQLELRLSQAEMVKEAWEPVGDLLIDSLPEHIHRVKAFQAEIAPIKNDVSHVNNLASTFGPPDLVLSQPNLDRLEDLNTRWRMLQISIKDHLKQLTDAQRDFGSLQGSVQGPFEQAVSPNNVPYYIKEKTPEDVAQTLYDHQTQTTCWDHPKMAELYQSLADLNNVRFSAYRTAMKLRRLQKALCLDLLGMPAACEVFEQHGLKQNEQLMDIMQVMTCLTSLYEKLDQQHGNLVNVPLCVDMCLNWLLNVYDTGRSGKIRTLSFKTGIISLCKAHLEDKYRFLFRQVASATGFCDQRRLGLLLHDSIQIPRQLGEVASFGGSNIEPSVRSCFQFANNKPELEAAMFLDWMRLEPQSMVWLPVLHRVAAAETAKHQAKCNICKECPIIGFRYRSLKHFNYDICQSCFFSGRVAKGHKMQYPMVEYCTPTTSGEDVRDFAKVLKNKFRTKRYFAKHPRMGYLPVQTILEGDNLETPVTLINFWPVDHAPASSPQLSHDDTHSRIEHYASRLAEMENRNGSYLNDSISPNESIDDEHLLIQHYCQSLNQGSPLSHPRSPAQILISMESEEKGDLERVLNDLESDNRKLQAEYDKLKKAHDHKGLSPLPSPPEMLPASPQSPRDAELIAEAKLLRQHKGRLEARMQILEDHNKQLESQLHRLRQLLEQTDSKVNGTALSSPSTSSQRSDTSLPLMRVAGSQTTETMGDDELSSPSQDASGLEEVMEQLNHSFPHSQARRSKGKAMRGLSVGSLFHMADDLGRAMESLVNVMTDEQSGE</sequence>
<feature type="coiled-coil region" evidence="12">
    <location>
        <begin position="680"/>
        <end position="714"/>
    </location>
</feature>
<feature type="region of interest" description="Disordered" evidence="13">
    <location>
        <begin position="53"/>
        <end position="75"/>
    </location>
</feature>
<evidence type="ECO:0000313" key="16">
    <source>
        <dbReference type="Proteomes" id="UP001356427"/>
    </source>
</evidence>
<dbReference type="SUPFAM" id="SSF47473">
    <property type="entry name" value="EF-hand"/>
    <property type="match status" value="2"/>
</dbReference>
<dbReference type="InterPro" id="IPR050774">
    <property type="entry name" value="KCMF1/Dystrophin"/>
</dbReference>
<keyword evidence="5" id="KW-0862">Zinc</keyword>
<dbReference type="Gene3D" id="3.30.60.90">
    <property type="match status" value="1"/>
</dbReference>
<dbReference type="InterPro" id="IPR043145">
    <property type="entry name" value="Znf_ZZ_sf"/>
</dbReference>
<dbReference type="CDD" id="cd02334">
    <property type="entry name" value="ZZ_dystrophin"/>
    <property type="match status" value="1"/>
</dbReference>
<dbReference type="Pfam" id="PF09068">
    <property type="entry name" value="EF-hand_2"/>
    <property type="match status" value="1"/>
</dbReference>
<evidence type="ECO:0000256" key="6">
    <source>
        <dbReference type="ARBA" id="ARBA00023018"/>
    </source>
</evidence>
<dbReference type="InterPro" id="IPR015154">
    <property type="entry name" value="EF-hand_dom_typ2"/>
</dbReference>
<dbReference type="PANTHER" id="PTHR12268:SF25">
    <property type="entry name" value="DYSTROPHIN"/>
    <property type="match status" value="1"/>
</dbReference>
<evidence type="ECO:0000256" key="7">
    <source>
        <dbReference type="ARBA" id="ARBA00023136"/>
    </source>
</evidence>
<dbReference type="AlphaFoldDB" id="A0AAN8R509"/>
<keyword evidence="7" id="KW-0472">Membrane</keyword>
<dbReference type="SMART" id="SM00291">
    <property type="entry name" value="ZnF_ZZ"/>
    <property type="match status" value="1"/>
</dbReference>
<dbReference type="FunFam" id="3.30.60.90:FF:000001">
    <property type="entry name" value="Dystrophin isoform 2"/>
    <property type="match status" value="1"/>
</dbReference>
<accession>A0AAN8R509</accession>
<dbReference type="GO" id="GO:0005737">
    <property type="term" value="C:cytoplasm"/>
    <property type="evidence" value="ECO:0007669"/>
    <property type="project" value="UniProtKB-ARBA"/>
</dbReference>
<evidence type="ECO:0000313" key="15">
    <source>
        <dbReference type="EMBL" id="KAK6325686.1"/>
    </source>
</evidence>
<dbReference type="InterPro" id="IPR011992">
    <property type="entry name" value="EF-hand-dom_pair"/>
</dbReference>
<proteinExistence type="predicted"/>
<dbReference type="Proteomes" id="UP001356427">
    <property type="component" value="Unassembled WGS sequence"/>
</dbReference>
<comment type="subcellular location">
    <subcellularLocation>
        <location evidence="1">Cell membrane</location>
        <location evidence="1">Sarcolemma</location>
        <topology evidence="1">Peripheral membrane protein</topology>
        <orientation evidence="1">Cytoplasmic side</orientation>
    </subcellularLocation>
    <subcellularLocation>
        <location evidence="9">Postsynaptic cell membrane</location>
    </subcellularLocation>
</comment>
<keyword evidence="16" id="KW-1185">Reference proteome</keyword>
<dbReference type="GO" id="GO:0005856">
    <property type="term" value="C:cytoskeleton"/>
    <property type="evidence" value="ECO:0007669"/>
    <property type="project" value="UniProtKB-SubCell"/>
</dbReference>
<dbReference type="GO" id="GO:0008270">
    <property type="term" value="F:zinc ion binding"/>
    <property type="evidence" value="ECO:0007669"/>
    <property type="project" value="UniProtKB-KW"/>
</dbReference>
<reference evidence="15 16" key="1">
    <citation type="submission" date="2021-04" db="EMBL/GenBank/DDBJ databases">
        <authorList>
            <person name="De Guttry C."/>
            <person name="Zahm M."/>
            <person name="Klopp C."/>
            <person name="Cabau C."/>
            <person name="Louis A."/>
            <person name="Berthelot C."/>
            <person name="Parey E."/>
            <person name="Roest Crollius H."/>
            <person name="Montfort J."/>
            <person name="Robinson-Rechavi M."/>
            <person name="Bucao C."/>
            <person name="Bouchez O."/>
            <person name="Gislard M."/>
            <person name="Lluch J."/>
            <person name="Milhes M."/>
            <person name="Lampietro C."/>
            <person name="Lopez Roques C."/>
            <person name="Donnadieu C."/>
            <person name="Braasch I."/>
            <person name="Desvignes T."/>
            <person name="Postlethwait J."/>
            <person name="Bobe J."/>
            <person name="Wedekind C."/>
            <person name="Guiguen Y."/>
        </authorList>
    </citation>
    <scope>NUCLEOTIDE SEQUENCE [LARGE SCALE GENOMIC DNA]</scope>
    <source>
        <strain evidence="15">Cs_M1</strain>
        <tissue evidence="15">Blood</tissue>
    </source>
</reference>
<dbReference type="PROSITE" id="PS50135">
    <property type="entry name" value="ZF_ZZ_2"/>
    <property type="match status" value="1"/>
</dbReference>
<evidence type="ECO:0000256" key="1">
    <source>
        <dbReference type="ARBA" id="ARBA00004278"/>
    </source>
</evidence>
<dbReference type="EMBL" id="JAGTTL010000003">
    <property type="protein sequence ID" value="KAK6325686.1"/>
    <property type="molecule type" value="Genomic_DNA"/>
</dbReference>
<keyword evidence="8" id="KW-0628">Postsynaptic cell membrane</keyword>
<dbReference type="FunFam" id="1.10.238.10:FF:000008">
    <property type="entry name" value="Dystrophin isoform 2"/>
    <property type="match status" value="1"/>
</dbReference>
<evidence type="ECO:0000256" key="13">
    <source>
        <dbReference type="SAM" id="MobiDB-lite"/>
    </source>
</evidence>
<feature type="region of interest" description="Disordered" evidence="13">
    <location>
        <begin position="716"/>
        <end position="738"/>
    </location>
</feature>
<evidence type="ECO:0000256" key="10">
    <source>
        <dbReference type="ARBA" id="ARBA00040142"/>
    </source>
</evidence>
<protein>
    <recommendedName>
        <fullName evidence="10">Dystrophin</fullName>
    </recommendedName>
</protein>
<dbReference type="CDD" id="cd00176">
    <property type="entry name" value="SPEC"/>
    <property type="match status" value="1"/>
</dbReference>
<dbReference type="SUPFAM" id="SSF57850">
    <property type="entry name" value="RING/U-box"/>
    <property type="match status" value="1"/>
</dbReference>
<evidence type="ECO:0000256" key="2">
    <source>
        <dbReference type="ARBA" id="ARBA00022475"/>
    </source>
</evidence>
<dbReference type="GO" id="GO:0003779">
    <property type="term" value="F:actin binding"/>
    <property type="evidence" value="ECO:0007669"/>
    <property type="project" value="UniProtKB-KW"/>
</dbReference>
<gene>
    <name evidence="15" type="ORF">J4Q44_G00050280</name>
</gene>
<dbReference type="Pfam" id="PF09069">
    <property type="entry name" value="EF-hand_3"/>
    <property type="match status" value="1"/>
</dbReference>
<dbReference type="InterPro" id="IPR000433">
    <property type="entry name" value="Znf_ZZ"/>
</dbReference>
<feature type="coiled-coil region" evidence="12">
    <location>
        <begin position="753"/>
        <end position="787"/>
    </location>
</feature>
<keyword evidence="12" id="KW-0175">Coiled coil</keyword>
<feature type="compositionally biased region" description="Basic and acidic residues" evidence="13">
    <location>
        <begin position="55"/>
        <end position="73"/>
    </location>
</feature>
<dbReference type="CDD" id="cd00201">
    <property type="entry name" value="WW"/>
    <property type="match status" value="1"/>
</dbReference>
<dbReference type="PANTHER" id="PTHR12268">
    <property type="entry name" value="E3 UBIQUITIN-PROTEIN LIGASE KCMF1"/>
    <property type="match status" value="1"/>
</dbReference>
<dbReference type="Gene3D" id="1.10.238.10">
    <property type="entry name" value="EF-hand"/>
    <property type="match status" value="2"/>
</dbReference>